<evidence type="ECO:0000256" key="1">
    <source>
        <dbReference type="SAM" id="MobiDB-lite"/>
    </source>
</evidence>
<organism evidence="2 3">
    <name type="scientific">Wuchereria bancrofti</name>
    <dbReference type="NCBI Taxonomy" id="6293"/>
    <lineage>
        <taxon>Eukaryota</taxon>
        <taxon>Metazoa</taxon>
        <taxon>Ecdysozoa</taxon>
        <taxon>Nematoda</taxon>
        <taxon>Chromadorea</taxon>
        <taxon>Rhabditida</taxon>
        <taxon>Spirurina</taxon>
        <taxon>Spiruromorpha</taxon>
        <taxon>Filarioidea</taxon>
        <taxon>Onchocercidae</taxon>
        <taxon>Wuchereria</taxon>
    </lineage>
</organism>
<sequence>MKKKGTLATEDNSTDDEARHRSNSETIHCATCNDNNEDEMDPIECDLAACVLEDSVVVVEQGKKTDCDETTEIHKHILRIGSD</sequence>
<accession>J9ELW6</accession>
<evidence type="ECO:0000313" key="2">
    <source>
        <dbReference type="EMBL" id="EJW76334.1"/>
    </source>
</evidence>
<name>J9ELW6_WUCBA</name>
<reference evidence="3" key="1">
    <citation type="submission" date="2012-08" db="EMBL/GenBank/DDBJ databases">
        <title>The Genome Sequence of Wuchereria bancrofti.</title>
        <authorList>
            <person name="Nutman T.B."/>
            <person name="Fink D.L."/>
            <person name="Russ C."/>
            <person name="Young S."/>
            <person name="Zeng Q."/>
            <person name="Koehrsen M."/>
            <person name="Alvarado L."/>
            <person name="Berlin A."/>
            <person name="Chapman S.B."/>
            <person name="Chen Z."/>
            <person name="Freedman E."/>
            <person name="Gellesch M."/>
            <person name="Goldberg J."/>
            <person name="Griggs A."/>
            <person name="Gujja S."/>
            <person name="Heilman E.R."/>
            <person name="Heiman D."/>
            <person name="Hepburn T."/>
            <person name="Howarth C."/>
            <person name="Jen D."/>
            <person name="Larson L."/>
            <person name="Lewis B."/>
            <person name="Mehta T."/>
            <person name="Park D."/>
            <person name="Pearson M."/>
            <person name="Roberts A."/>
            <person name="Saif S."/>
            <person name="Shea T."/>
            <person name="Shenoy N."/>
            <person name="Sisk P."/>
            <person name="Stolte C."/>
            <person name="Sykes S."/>
            <person name="Walk T."/>
            <person name="White J."/>
            <person name="Yandava C."/>
            <person name="Haas B."/>
            <person name="Henn M.R."/>
            <person name="Nusbaum C."/>
            <person name="Birren B."/>
        </authorList>
    </citation>
    <scope>NUCLEOTIDE SEQUENCE [LARGE SCALE GENOMIC DNA]</scope>
    <source>
        <strain evidence="3">NA</strain>
    </source>
</reference>
<feature type="region of interest" description="Disordered" evidence="1">
    <location>
        <begin position="1"/>
        <end position="25"/>
    </location>
</feature>
<comment type="caution">
    <text evidence="2">The sequence shown here is derived from an EMBL/GenBank/DDBJ whole genome shotgun (WGS) entry which is preliminary data.</text>
</comment>
<gene>
    <name evidence="2" type="ORF">WUBG_12754</name>
</gene>
<dbReference type="Proteomes" id="UP000004810">
    <property type="component" value="Unassembled WGS sequence"/>
</dbReference>
<protein>
    <submittedName>
        <fullName evidence="2">Uncharacterized protein</fullName>
    </submittedName>
</protein>
<evidence type="ECO:0000313" key="3">
    <source>
        <dbReference type="Proteomes" id="UP000004810"/>
    </source>
</evidence>
<dbReference type="AlphaFoldDB" id="J9ELW6"/>
<dbReference type="EMBL" id="ADBV01009221">
    <property type="protein sequence ID" value="EJW76334.1"/>
    <property type="molecule type" value="Genomic_DNA"/>
</dbReference>
<proteinExistence type="predicted"/>